<accession>A0A1N7IW52</accession>
<sequence length="74" mass="8457">MRTEEKCFRELIELCRSPGFAHAIAMFCFRDNWIGFKDRMTGQLIADKKTPQRLVRTEIASLIGGLLARDRGAV</sequence>
<protein>
    <submittedName>
        <fullName evidence="1">Uncharacterized protein</fullName>
    </submittedName>
</protein>
<dbReference type="EMBL" id="FTOG01000001">
    <property type="protein sequence ID" value="SIS41318.1"/>
    <property type="molecule type" value="Genomic_DNA"/>
</dbReference>
<reference evidence="2" key="1">
    <citation type="submission" date="2017-01" db="EMBL/GenBank/DDBJ databases">
        <authorList>
            <person name="Varghese N."/>
            <person name="Submissions S."/>
        </authorList>
    </citation>
    <scope>NUCLEOTIDE SEQUENCE [LARGE SCALE GENOMIC DNA]</scope>
    <source>
        <strain evidence="2">DSM 19945</strain>
    </source>
</reference>
<dbReference type="AlphaFoldDB" id="A0A1N7IW52"/>
<organism evidence="1 2">
    <name type="scientific">Rhodobacter aestuarii</name>
    <dbReference type="NCBI Taxonomy" id="453582"/>
    <lineage>
        <taxon>Bacteria</taxon>
        <taxon>Pseudomonadati</taxon>
        <taxon>Pseudomonadota</taxon>
        <taxon>Alphaproteobacteria</taxon>
        <taxon>Rhodobacterales</taxon>
        <taxon>Rhodobacter group</taxon>
        <taxon>Rhodobacter</taxon>
    </lineage>
</organism>
<name>A0A1N7IW52_9RHOB</name>
<evidence type="ECO:0000313" key="1">
    <source>
        <dbReference type="EMBL" id="SIS41318.1"/>
    </source>
</evidence>
<dbReference type="Proteomes" id="UP000186221">
    <property type="component" value="Unassembled WGS sequence"/>
</dbReference>
<evidence type="ECO:0000313" key="2">
    <source>
        <dbReference type="Proteomes" id="UP000186221"/>
    </source>
</evidence>
<gene>
    <name evidence="1" type="ORF">SAMN05421580_10158</name>
</gene>
<dbReference type="STRING" id="453582.SAMN05421580_10158"/>
<keyword evidence="2" id="KW-1185">Reference proteome</keyword>
<proteinExistence type="predicted"/>